<dbReference type="InterPro" id="IPR007760">
    <property type="entry name" value="Mn_catalase"/>
</dbReference>
<dbReference type="RefSeq" id="WP_092267893.1">
    <property type="nucleotide sequence ID" value="NZ_BJOE01000001.1"/>
</dbReference>
<dbReference type="AlphaFoldDB" id="A0A1I3TAD6"/>
<dbReference type="EMBL" id="FORT01000004">
    <property type="protein sequence ID" value="SFJ67462.1"/>
    <property type="molecule type" value="Genomic_DNA"/>
</dbReference>
<protein>
    <submittedName>
        <fullName evidence="4">Spore coat protein JC</fullName>
    </submittedName>
</protein>
<feature type="binding site" evidence="2">
    <location>
        <position position="169"/>
    </location>
    <ligand>
        <name>Mn(2+)</name>
        <dbReference type="ChEBI" id="CHEBI:29035"/>
        <label>1</label>
    </ligand>
</feature>
<keyword evidence="4" id="KW-0946">Virion</keyword>
<evidence type="ECO:0000313" key="4">
    <source>
        <dbReference type="EMBL" id="SFJ67462.1"/>
    </source>
</evidence>
<name>A0A1I3TAD6_9BACL</name>
<evidence type="ECO:0000256" key="3">
    <source>
        <dbReference type="PIRSR" id="PIRSR607760-2"/>
    </source>
</evidence>
<keyword evidence="5" id="KW-1185">Reference proteome</keyword>
<feature type="binding site" evidence="2">
    <location>
        <position position="68"/>
    </location>
    <ligand>
        <name>Mn(2+)</name>
        <dbReference type="ChEBI" id="CHEBI:29035"/>
        <label>1</label>
    </ligand>
</feature>
<keyword evidence="2" id="KW-0464">Manganese</keyword>
<evidence type="ECO:0000256" key="1">
    <source>
        <dbReference type="ARBA" id="ARBA00007644"/>
    </source>
</evidence>
<accession>A0A1I3TAD6</accession>
<keyword evidence="2" id="KW-0479">Metal-binding</keyword>
<organism evidence="4 5">
    <name type="scientific">Brevibacillus centrosporus</name>
    <dbReference type="NCBI Taxonomy" id="54910"/>
    <lineage>
        <taxon>Bacteria</taxon>
        <taxon>Bacillati</taxon>
        <taxon>Bacillota</taxon>
        <taxon>Bacilli</taxon>
        <taxon>Bacillales</taxon>
        <taxon>Paenibacillaceae</taxon>
        <taxon>Brevibacillus</taxon>
    </lineage>
</organism>
<dbReference type="InterPro" id="IPR012347">
    <property type="entry name" value="Ferritin-like"/>
</dbReference>
<proteinExistence type="inferred from homology"/>
<sequence>MWIYEKTLEIPVRVSKPDLQMAKFLLTQYGGPDGELSSALRYLNQRYTMPNKRIKALLTDIGTEELGHMEVIATLVYKLVKDATPMQMREAGLGAHYADHDKALFYADANGVPWTAAYIQTKGDPIADLADNIAAEEKARATYQWLINLTDDPDVSQVLKYLRGREIVHSQRFREALFMLEEENRASKAQKEDDDL</sequence>
<evidence type="ECO:0000313" key="5">
    <source>
        <dbReference type="Proteomes" id="UP000198915"/>
    </source>
</evidence>
<comment type="cofactor">
    <cofactor evidence="2">
        <name>Mn(2+)</name>
        <dbReference type="ChEBI" id="CHEBI:29035"/>
    </cofactor>
    <text evidence="2">Binds 2 manganese ions per subunit.</text>
</comment>
<dbReference type="STRING" id="1884381.SAMN05518846_104469"/>
<comment type="cofactor">
    <cofactor evidence="3">
        <name>Ca(2+)</name>
        <dbReference type="ChEBI" id="CHEBI:29108"/>
    </cofactor>
    <text evidence="3">Binds 1 Ca(2+) ion per subunit.</text>
</comment>
<dbReference type="InterPro" id="IPR039377">
    <property type="entry name" value="Mn_catalase_dom"/>
</dbReference>
<dbReference type="Gene3D" id="1.20.1260.10">
    <property type="match status" value="1"/>
</dbReference>
<dbReference type="CDD" id="cd01051">
    <property type="entry name" value="Mn_catalase"/>
    <property type="match status" value="1"/>
</dbReference>
<gene>
    <name evidence="4" type="ORF">SAMN05518846_104469</name>
</gene>
<dbReference type="Proteomes" id="UP000198915">
    <property type="component" value="Unassembled WGS sequence"/>
</dbReference>
<feature type="binding site" evidence="2">
    <location>
        <position position="35"/>
    </location>
    <ligand>
        <name>Mn(2+)</name>
        <dbReference type="ChEBI" id="CHEBI:29035"/>
        <label>1</label>
    </ligand>
</feature>
<keyword evidence="4" id="KW-0167">Capsid protein</keyword>
<dbReference type="GO" id="GO:0046872">
    <property type="term" value="F:metal ion binding"/>
    <property type="evidence" value="ECO:0007669"/>
    <property type="project" value="UniProtKB-KW"/>
</dbReference>
<dbReference type="InterPro" id="IPR009078">
    <property type="entry name" value="Ferritin-like_SF"/>
</dbReference>
<dbReference type="SUPFAM" id="SSF47240">
    <property type="entry name" value="Ferritin-like"/>
    <property type="match status" value="1"/>
</dbReference>
<dbReference type="Pfam" id="PF05067">
    <property type="entry name" value="Mn_catalase"/>
    <property type="match status" value="1"/>
</dbReference>
<comment type="similarity">
    <text evidence="1">Belongs to the manganese catalase family.</text>
</comment>
<evidence type="ECO:0000256" key="2">
    <source>
        <dbReference type="PIRSR" id="PIRSR607760-1"/>
    </source>
</evidence>
<feature type="binding site" evidence="2">
    <location>
        <position position="65"/>
    </location>
    <ligand>
        <name>Mn(2+)</name>
        <dbReference type="ChEBI" id="CHEBI:29035"/>
        <label>1</label>
    </ligand>
</feature>
<reference evidence="5" key="1">
    <citation type="submission" date="2016-10" db="EMBL/GenBank/DDBJ databases">
        <authorList>
            <person name="Varghese N."/>
            <person name="Submissions S."/>
        </authorList>
    </citation>
    <scope>NUCLEOTIDE SEQUENCE [LARGE SCALE GENOMIC DNA]</scope>
    <source>
        <strain evidence="5">OK042</strain>
    </source>
</reference>
<feature type="binding site" evidence="2">
    <location>
        <position position="136"/>
    </location>
    <ligand>
        <name>Mn(2+)</name>
        <dbReference type="ChEBI" id="CHEBI:29035"/>
        <label>1</label>
    </ligand>
</feature>
<keyword evidence="3" id="KW-0106">Calcium</keyword>
<feature type="binding site" evidence="3">
    <location>
        <position position="60"/>
    </location>
    <ligand>
        <name>Ca(2+)</name>
        <dbReference type="ChEBI" id="CHEBI:29108"/>
    </ligand>
</feature>